<keyword evidence="2" id="KW-1185">Reference proteome</keyword>
<accession>A0A242JZJ5</accession>
<dbReference type="AlphaFoldDB" id="A0A242JZJ5"/>
<proteinExistence type="predicted"/>
<evidence type="ECO:0000313" key="1">
    <source>
        <dbReference type="EMBL" id="OTP10829.1"/>
    </source>
</evidence>
<reference evidence="1 2" key="1">
    <citation type="submission" date="2017-05" db="EMBL/GenBank/DDBJ databases">
        <title>The Genome Sequence of Enterococcus sp. 10A9_DIV0425.</title>
        <authorList>
            <consortium name="The Broad Institute Genomics Platform"/>
            <consortium name="The Broad Institute Genomic Center for Infectious Diseases"/>
            <person name="Earl A."/>
            <person name="Manson A."/>
            <person name="Schwartman J."/>
            <person name="Gilmore M."/>
            <person name="Abouelleil A."/>
            <person name="Cao P."/>
            <person name="Chapman S."/>
            <person name="Cusick C."/>
            <person name="Shea T."/>
            <person name="Young S."/>
            <person name="Neafsey D."/>
            <person name="Nusbaum C."/>
            <person name="Birren B."/>
        </authorList>
    </citation>
    <scope>NUCLEOTIDE SEQUENCE [LARGE SCALE GENOMIC DNA]</scope>
    <source>
        <strain evidence="1 2">10A9_DIV0425</strain>
    </source>
</reference>
<dbReference type="Proteomes" id="UP000194933">
    <property type="component" value="Unassembled WGS sequence"/>
</dbReference>
<dbReference type="RefSeq" id="WP_086284160.1">
    <property type="nucleotide sequence ID" value="NZ_NGMO01000002.1"/>
</dbReference>
<evidence type="ECO:0000313" key="2">
    <source>
        <dbReference type="Proteomes" id="UP000194933"/>
    </source>
</evidence>
<protein>
    <submittedName>
        <fullName evidence="1">Uncharacterized protein</fullName>
    </submittedName>
</protein>
<name>A0A242JZJ5_9ENTE</name>
<dbReference type="EMBL" id="NGMO01000002">
    <property type="protein sequence ID" value="OTP10829.1"/>
    <property type="molecule type" value="Genomic_DNA"/>
</dbReference>
<organism evidence="1 2">
    <name type="scientific">Candidatus Enterococcus wittei</name>
    <dbReference type="NCBI Taxonomy" id="1987383"/>
    <lineage>
        <taxon>Bacteria</taxon>
        <taxon>Bacillati</taxon>
        <taxon>Bacillota</taxon>
        <taxon>Bacilli</taxon>
        <taxon>Lactobacillales</taxon>
        <taxon>Enterococcaceae</taxon>
        <taxon>Enterococcus</taxon>
    </lineage>
</organism>
<gene>
    <name evidence="1" type="ORF">A5844_000963</name>
</gene>
<sequence length="205" mass="24227">MELLEKESLDVLYEQEKKIPYYVGYIFFKENEYQGLESHQEAVMTQLGYYNRVTKCSQWAIAHYNEVGTAVTPEEFKTEFSFIEADPIMETELDPTTFGRDQYPIYVNLDMIKVLEVSPQLFFKEQSAYEQAFFDGVQIESLTRADFVSLNEDLFPEKQNLVIYSWNPEFTNYYNFDDVSSSVRLWSVYDPINKRLTVITIFLVF</sequence>
<comment type="caution">
    <text evidence="1">The sequence shown here is derived from an EMBL/GenBank/DDBJ whole genome shotgun (WGS) entry which is preliminary data.</text>
</comment>